<accession>A0A6J3JUX9</accession>
<dbReference type="InterPro" id="IPR004117">
    <property type="entry name" value="7tm6_olfct_rcpt"/>
</dbReference>
<evidence type="ECO:0000256" key="2">
    <source>
        <dbReference type="ARBA" id="ARBA00022606"/>
    </source>
</evidence>
<keyword evidence="8 9" id="KW-0807">Transducer</keyword>
<sequence length="409" mass="46855">MHDYAVLFVDLRVVSMKAALNKDFAYAMTPMKILSWPVGTWPLQDYNIFSAMRVIITSCLLLLMLTIVQSEMYLDSNDAEKNLDALVILSCGILAVSKVIRFRIRPAALILNFTSAVEDYNELRDDEKRVIVRKHAYMARVTSVSMIFFAYFSSILFITVPMLAEKEEKNVVNVTEESTSEYPIPSENVMALVKIPENLYFFVFIMEYLMLLFTSTGNLGSDSLFFGITFHLCGQVEILKLDFKRLKIESERTREHFNVLTRRHIYLINLANMLIDTISSILAMQLFTSCILICTSGLQLILALSIGNIVMVVKTFMVLTALMVQLFAYSYVGEYLRRQMEGIADSMYFCNWYDIPKSVTKDIIYVIMRAQEPVFLRAGQFLVVNMETYTSIIKTSMSYLSVLRVMVNG</sequence>
<gene>
    <name evidence="11" type="primary">LOC117230850</name>
</gene>
<dbReference type="PANTHER" id="PTHR21137:SF26">
    <property type="entry name" value="ODORANT RECEPTOR 10A-RELATED"/>
    <property type="match status" value="1"/>
</dbReference>
<proteinExistence type="inferred from homology"/>
<feature type="transmembrane region" description="Helical" evidence="9">
    <location>
        <begin position="85"/>
        <end position="104"/>
    </location>
</feature>
<evidence type="ECO:0000256" key="3">
    <source>
        <dbReference type="ARBA" id="ARBA00022692"/>
    </source>
</evidence>
<dbReference type="Proteomes" id="UP000504631">
    <property type="component" value="Unplaced"/>
</dbReference>
<dbReference type="GO" id="GO:0004984">
    <property type="term" value="F:olfactory receptor activity"/>
    <property type="evidence" value="ECO:0007669"/>
    <property type="project" value="InterPro"/>
</dbReference>
<dbReference type="RefSeq" id="XP_033344617.1">
    <property type="nucleotide sequence ID" value="XM_033488726.1"/>
</dbReference>
<keyword evidence="10" id="KW-1185">Reference proteome</keyword>
<evidence type="ECO:0000256" key="1">
    <source>
        <dbReference type="ARBA" id="ARBA00004141"/>
    </source>
</evidence>
<comment type="subcellular location">
    <subcellularLocation>
        <location evidence="9">Cell membrane</location>
        <topology evidence="9">Multi-pass membrane protein</topology>
    </subcellularLocation>
    <subcellularLocation>
        <location evidence="1">Membrane</location>
        <topology evidence="1">Multi-pass membrane protein</topology>
    </subcellularLocation>
</comment>
<organism evidence="10 11">
    <name type="scientific">Bombus vosnesenskii</name>
    <dbReference type="NCBI Taxonomy" id="207650"/>
    <lineage>
        <taxon>Eukaryota</taxon>
        <taxon>Metazoa</taxon>
        <taxon>Ecdysozoa</taxon>
        <taxon>Arthropoda</taxon>
        <taxon>Hexapoda</taxon>
        <taxon>Insecta</taxon>
        <taxon>Pterygota</taxon>
        <taxon>Neoptera</taxon>
        <taxon>Endopterygota</taxon>
        <taxon>Hymenoptera</taxon>
        <taxon>Apocrita</taxon>
        <taxon>Aculeata</taxon>
        <taxon>Apoidea</taxon>
        <taxon>Anthophila</taxon>
        <taxon>Apidae</taxon>
        <taxon>Bombus</taxon>
        <taxon>Pyrobombus</taxon>
    </lineage>
</organism>
<keyword evidence="2 9" id="KW-0716">Sensory transduction</keyword>
<keyword evidence="7 9" id="KW-0675">Receptor</keyword>
<name>A0A6J3JUX9_9HYME</name>
<dbReference type="PANTHER" id="PTHR21137">
    <property type="entry name" value="ODORANT RECEPTOR"/>
    <property type="match status" value="1"/>
</dbReference>
<dbReference type="AlphaFoldDB" id="A0A6J3JUX9"/>
<evidence type="ECO:0000256" key="6">
    <source>
        <dbReference type="ARBA" id="ARBA00023136"/>
    </source>
</evidence>
<dbReference type="KEGG" id="bvk:117230850"/>
<feature type="transmembrane region" description="Helical" evidence="9">
    <location>
        <begin position="137"/>
        <end position="160"/>
    </location>
</feature>
<evidence type="ECO:0000256" key="9">
    <source>
        <dbReference type="RuleBase" id="RU351113"/>
    </source>
</evidence>
<protein>
    <recommendedName>
        <fullName evidence="9">Odorant receptor</fullName>
    </recommendedName>
</protein>
<dbReference type="Pfam" id="PF02949">
    <property type="entry name" value="7tm_6"/>
    <property type="match status" value="1"/>
</dbReference>
<dbReference type="GeneID" id="117230850"/>
<feature type="transmembrane region" description="Helical" evidence="9">
    <location>
        <begin position="199"/>
        <end position="217"/>
    </location>
</feature>
<dbReference type="GO" id="GO:0005549">
    <property type="term" value="F:odorant binding"/>
    <property type="evidence" value="ECO:0007669"/>
    <property type="project" value="InterPro"/>
</dbReference>
<keyword evidence="3 9" id="KW-0812">Transmembrane</keyword>
<evidence type="ECO:0000256" key="7">
    <source>
        <dbReference type="ARBA" id="ARBA00023170"/>
    </source>
</evidence>
<evidence type="ECO:0000256" key="5">
    <source>
        <dbReference type="ARBA" id="ARBA00022989"/>
    </source>
</evidence>
<keyword evidence="4 9" id="KW-0552">Olfaction</keyword>
<keyword evidence="5 9" id="KW-1133">Transmembrane helix</keyword>
<evidence type="ECO:0000313" key="11">
    <source>
        <dbReference type="RefSeq" id="XP_033344617.1"/>
    </source>
</evidence>
<evidence type="ECO:0000256" key="4">
    <source>
        <dbReference type="ARBA" id="ARBA00022725"/>
    </source>
</evidence>
<keyword evidence="6 9" id="KW-0472">Membrane</keyword>
<evidence type="ECO:0000313" key="10">
    <source>
        <dbReference type="Proteomes" id="UP000504631"/>
    </source>
</evidence>
<feature type="transmembrane region" description="Helical" evidence="9">
    <location>
        <begin position="299"/>
        <end position="332"/>
    </location>
</feature>
<comment type="caution">
    <text evidence="9">Lacks conserved residue(s) required for the propagation of feature annotation.</text>
</comment>
<feature type="transmembrane region" description="Helical" evidence="9">
    <location>
        <begin position="46"/>
        <end position="65"/>
    </location>
</feature>
<evidence type="ECO:0000256" key="8">
    <source>
        <dbReference type="ARBA" id="ARBA00023224"/>
    </source>
</evidence>
<reference evidence="11" key="1">
    <citation type="submission" date="2025-08" db="UniProtKB">
        <authorList>
            <consortium name="RefSeq"/>
        </authorList>
    </citation>
    <scope>IDENTIFICATION</scope>
    <source>
        <tissue evidence="11">Muscle</tissue>
    </source>
</reference>
<dbReference type="GO" id="GO:0005886">
    <property type="term" value="C:plasma membrane"/>
    <property type="evidence" value="ECO:0007669"/>
    <property type="project" value="UniProtKB-SubCell"/>
</dbReference>
<comment type="similarity">
    <text evidence="9">Belongs to the insect chemoreceptor superfamily. Heteromeric odorant receptor channel (TC 1.A.69) family.</text>
</comment>
<dbReference type="GO" id="GO:0007165">
    <property type="term" value="P:signal transduction"/>
    <property type="evidence" value="ECO:0007669"/>
    <property type="project" value="UniProtKB-KW"/>
</dbReference>